<dbReference type="Gene3D" id="3.40.50.2300">
    <property type="match status" value="1"/>
</dbReference>
<feature type="domain" description="PAC" evidence="5">
    <location>
        <begin position="351"/>
        <end position="403"/>
    </location>
</feature>
<feature type="domain" description="Response regulatory" evidence="3">
    <location>
        <begin position="6"/>
        <end position="122"/>
    </location>
</feature>
<feature type="domain" description="PAS" evidence="4">
    <location>
        <begin position="277"/>
        <end position="347"/>
    </location>
</feature>
<dbReference type="SMART" id="SM00086">
    <property type="entry name" value="PAC"/>
    <property type="match status" value="3"/>
</dbReference>
<keyword evidence="7" id="KW-0808">Transferase</keyword>
<feature type="coiled-coil region" evidence="2">
    <location>
        <begin position="514"/>
        <end position="541"/>
    </location>
</feature>
<feature type="coiled-coil region" evidence="2">
    <location>
        <begin position="121"/>
        <end position="148"/>
    </location>
</feature>
<dbReference type="InterPro" id="IPR029787">
    <property type="entry name" value="Nucleotide_cyclase"/>
</dbReference>
<dbReference type="SUPFAM" id="SSF55073">
    <property type="entry name" value="Nucleotide cyclase"/>
    <property type="match status" value="1"/>
</dbReference>
<dbReference type="Gene3D" id="3.30.70.270">
    <property type="match status" value="1"/>
</dbReference>
<dbReference type="Pfam" id="PF08447">
    <property type="entry name" value="PAS_3"/>
    <property type="match status" value="1"/>
</dbReference>
<dbReference type="InterPro" id="IPR013767">
    <property type="entry name" value="PAS_fold"/>
</dbReference>
<dbReference type="InterPro" id="IPR035965">
    <property type="entry name" value="PAS-like_dom_sf"/>
</dbReference>
<keyword evidence="2" id="KW-0175">Coiled coil</keyword>
<protein>
    <submittedName>
        <fullName evidence="7">Diguanylate cyclase</fullName>
        <ecNumber evidence="7">2.7.7.65</ecNumber>
    </submittedName>
</protein>
<dbReference type="Proteomes" id="UP001301728">
    <property type="component" value="Unassembled WGS sequence"/>
</dbReference>
<dbReference type="InterPro" id="IPR000160">
    <property type="entry name" value="GGDEF_dom"/>
</dbReference>
<dbReference type="PROSITE" id="PS50887">
    <property type="entry name" value="GGDEF"/>
    <property type="match status" value="1"/>
</dbReference>
<reference evidence="7 8" key="1">
    <citation type="submission" date="2023-12" db="EMBL/GenBank/DDBJ databases">
        <title>Baltic Sea Cyanobacteria.</title>
        <authorList>
            <person name="Delbaje E."/>
            <person name="Fewer D.P."/>
            <person name="Shishido T.K."/>
        </authorList>
    </citation>
    <scope>NUCLEOTIDE SEQUENCE [LARGE SCALE GENOMIC DNA]</scope>
    <source>
        <strain evidence="7 8">CCNP 1315</strain>
    </source>
</reference>
<gene>
    <name evidence="7" type="ORF">VB854_16150</name>
</gene>
<keyword evidence="8" id="KW-1185">Reference proteome</keyword>
<feature type="domain" description="GGDEF" evidence="6">
    <location>
        <begin position="569"/>
        <end position="705"/>
    </location>
</feature>
<dbReference type="Pfam" id="PF00989">
    <property type="entry name" value="PAS"/>
    <property type="match status" value="1"/>
</dbReference>
<dbReference type="SUPFAM" id="SSF55785">
    <property type="entry name" value="PYP-like sensor domain (PAS domain)"/>
    <property type="match status" value="3"/>
</dbReference>
<dbReference type="InterPro" id="IPR001789">
    <property type="entry name" value="Sig_transdc_resp-reg_receiver"/>
</dbReference>
<keyword evidence="7" id="KW-0548">Nucleotidyltransferase</keyword>
<dbReference type="CDD" id="cd19920">
    <property type="entry name" value="REC_PA4781-like"/>
    <property type="match status" value="1"/>
</dbReference>
<accession>A0ABU5TZW6</accession>
<dbReference type="SUPFAM" id="SSF52172">
    <property type="entry name" value="CheY-like"/>
    <property type="match status" value="1"/>
</dbReference>
<evidence type="ECO:0000259" key="5">
    <source>
        <dbReference type="PROSITE" id="PS50113"/>
    </source>
</evidence>
<proteinExistence type="predicted"/>
<dbReference type="SMART" id="SM00091">
    <property type="entry name" value="PAS"/>
    <property type="match status" value="3"/>
</dbReference>
<dbReference type="NCBIfam" id="TIGR00254">
    <property type="entry name" value="GGDEF"/>
    <property type="match status" value="1"/>
</dbReference>
<dbReference type="InterPro" id="IPR000700">
    <property type="entry name" value="PAS-assoc_C"/>
</dbReference>
<dbReference type="InterPro" id="IPR013655">
    <property type="entry name" value="PAS_fold_3"/>
</dbReference>
<dbReference type="EC" id="2.7.7.65" evidence="7"/>
<dbReference type="GO" id="GO:0052621">
    <property type="term" value="F:diguanylate cyclase activity"/>
    <property type="evidence" value="ECO:0007669"/>
    <property type="project" value="UniProtKB-EC"/>
</dbReference>
<evidence type="ECO:0000256" key="1">
    <source>
        <dbReference type="PROSITE-ProRule" id="PRU00169"/>
    </source>
</evidence>
<keyword evidence="1" id="KW-0597">Phosphoprotein</keyword>
<dbReference type="InterPro" id="IPR001610">
    <property type="entry name" value="PAC"/>
</dbReference>
<dbReference type="RefSeq" id="WP_323274287.1">
    <property type="nucleotide sequence ID" value="NZ_JAYGHT010000081.1"/>
</dbReference>
<comment type="caution">
    <text evidence="7">The sequence shown here is derived from an EMBL/GenBank/DDBJ whole genome shotgun (WGS) entry which is preliminary data.</text>
</comment>
<dbReference type="EMBL" id="JAYGHT010000081">
    <property type="protein sequence ID" value="MEA5520481.1"/>
    <property type="molecule type" value="Genomic_DNA"/>
</dbReference>
<dbReference type="NCBIfam" id="TIGR00229">
    <property type="entry name" value="sensory_box"/>
    <property type="match status" value="2"/>
</dbReference>
<evidence type="ECO:0000259" key="4">
    <source>
        <dbReference type="PROSITE" id="PS50112"/>
    </source>
</evidence>
<dbReference type="PROSITE" id="PS50112">
    <property type="entry name" value="PAS"/>
    <property type="match status" value="2"/>
</dbReference>
<dbReference type="CDD" id="cd00130">
    <property type="entry name" value="PAS"/>
    <property type="match status" value="2"/>
</dbReference>
<dbReference type="Pfam" id="PF00072">
    <property type="entry name" value="Response_reg"/>
    <property type="match status" value="1"/>
</dbReference>
<organism evidence="7 8">
    <name type="scientific">Limnoraphis robusta CCNP1315</name>
    <dbReference type="NCBI Taxonomy" id="3110306"/>
    <lineage>
        <taxon>Bacteria</taxon>
        <taxon>Bacillati</taxon>
        <taxon>Cyanobacteriota</taxon>
        <taxon>Cyanophyceae</taxon>
        <taxon>Oscillatoriophycideae</taxon>
        <taxon>Oscillatoriales</taxon>
        <taxon>Sirenicapillariaceae</taxon>
        <taxon>Limnoraphis</taxon>
    </lineage>
</organism>
<dbReference type="PANTHER" id="PTHR45138">
    <property type="entry name" value="REGULATORY COMPONENTS OF SENSORY TRANSDUCTION SYSTEM"/>
    <property type="match status" value="1"/>
</dbReference>
<dbReference type="PROSITE" id="PS50113">
    <property type="entry name" value="PAC"/>
    <property type="match status" value="2"/>
</dbReference>
<dbReference type="InterPro" id="IPR043128">
    <property type="entry name" value="Rev_trsase/Diguanyl_cyclase"/>
</dbReference>
<evidence type="ECO:0000259" key="6">
    <source>
        <dbReference type="PROSITE" id="PS50887"/>
    </source>
</evidence>
<sequence>MSPIHDILIVDDSPADLNLLINILSTTGYRTRIAPTGKLAIQSALAHPPDLIMLDIKLPDLDGYTVCQQLKLDENTFHIPIIFLSALDRVLDKVKAFEVGGADYITKPYESEEVLARIKLHLAHQRLLQQLEAQNRQLRQQEERWQLLLQGTGDGIFDWKVQTGDVFMSTTLKQMLGYTDEEIENRFESFKYLLHPDDQDQVLMTLEHYLKHQTADYQIEYRLRCKDNSYKWILARGQAIWTEDATPLRMIGFHQDISDRKNNELIRQQISDDLRRNEQKFRGAFDTITAGMCLVSLFGQLLDVNIALAKMLGYSQTELLSLQLADLIHPDDQGIDHQLTRQMFAREIPGYQIEKRFVTKTGELIWGVMNISLMYDTQKSPHYLIVQIVNISDRKRIEEALCQSAATQRAILKAIPDLLIRLDRYGICISISFSENIREHRSVPYQMWKSIYKTLPCPLAHQQMQSVRQALKTGERQIYEQVIKVNGELCYEEIRIVKLNDDEVLMMIRDISEQQAALRDRIRAEKELQEANKTLELLAHTDGLTQIANRRYFDDYLLKEWLRLAREQLPLSLILLDIDHFKAYNDYYGHQAGDQCLISIAQAIKRTIKRPADLVARYGGEEFVIVLPMTNREGAIIVAQQIQQSIHDLAIFHQKSEVSNIVTISMGISSTIPDYQAQPDVLIAQADKLLYTAKQQGRNQYVVYS</sequence>
<evidence type="ECO:0000313" key="7">
    <source>
        <dbReference type="EMBL" id="MEA5520481.1"/>
    </source>
</evidence>
<evidence type="ECO:0000313" key="8">
    <source>
        <dbReference type="Proteomes" id="UP001301728"/>
    </source>
</evidence>
<evidence type="ECO:0000259" key="3">
    <source>
        <dbReference type="PROSITE" id="PS50110"/>
    </source>
</evidence>
<dbReference type="InterPro" id="IPR050469">
    <property type="entry name" value="Diguanylate_Cyclase"/>
</dbReference>
<dbReference type="Pfam" id="PF00990">
    <property type="entry name" value="GGDEF"/>
    <property type="match status" value="1"/>
</dbReference>
<evidence type="ECO:0000256" key="2">
    <source>
        <dbReference type="SAM" id="Coils"/>
    </source>
</evidence>
<name>A0ABU5TZW6_9CYAN</name>
<dbReference type="SMART" id="SM00267">
    <property type="entry name" value="GGDEF"/>
    <property type="match status" value="1"/>
</dbReference>
<dbReference type="PROSITE" id="PS50110">
    <property type="entry name" value="RESPONSE_REGULATORY"/>
    <property type="match status" value="1"/>
</dbReference>
<dbReference type="CDD" id="cd01949">
    <property type="entry name" value="GGDEF"/>
    <property type="match status" value="1"/>
</dbReference>
<dbReference type="SMART" id="SM00448">
    <property type="entry name" value="REC"/>
    <property type="match status" value="1"/>
</dbReference>
<feature type="modified residue" description="4-aspartylphosphate" evidence="1">
    <location>
        <position position="55"/>
    </location>
</feature>
<dbReference type="InterPro" id="IPR011006">
    <property type="entry name" value="CheY-like_superfamily"/>
</dbReference>
<feature type="domain" description="PAC" evidence="5">
    <location>
        <begin position="217"/>
        <end position="269"/>
    </location>
</feature>
<dbReference type="InterPro" id="IPR000014">
    <property type="entry name" value="PAS"/>
</dbReference>
<dbReference type="Gene3D" id="3.30.450.20">
    <property type="entry name" value="PAS domain"/>
    <property type="match status" value="3"/>
</dbReference>
<feature type="domain" description="PAS" evidence="4">
    <location>
        <begin position="141"/>
        <end position="213"/>
    </location>
</feature>
<dbReference type="PANTHER" id="PTHR45138:SF9">
    <property type="entry name" value="DIGUANYLATE CYCLASE DGCM-RELATED"/>
    <property type="match status" value="1"/>
</dbReference>